<gene>
    <name evidence="11" type="ORF">NECAME_15147</name>
</gene>
<evidence type="ECO:0000256" key="2">
    <source>
        <dbReference type="ARBA" id="ARBA00004308"/>
    </source>
</evidence>
<dbReference type="PANTHER" id="PTHR22722">
    <property type="entry name" value="LOW-DENSITY LIPOPROTEIN RECEPTOR-RELATED PROTEIN 2-RELATED"/>
    <property type="match status" value="1"/>
</dbReference>
<evidence type="ECO:0000256" key="5">
    <source>
        <dbReference type="ARBA" id="ARBA00022989"/>
    </source>
</evidence>
<dbReference type="OrthoDB" id="9990982at2759"/>
<keyword evidence="5" id="KW-1133">Transmembrane helix</keyword>
<evidence type="ECO:0000313" key="12">
    <source>
        <dbReference type="Proteomes" id="UP000053676"/>
    </source>
</evidence>
<keyword evidence="9" id="KW-0325">Glycoprotein</keyword>
<evidence type="ECO:0000256" key="1">
    <source>
        <dbReference type="ARBA" id="ARBA00004167"/>
    </source>
</evidence>
<keyword evidence="4" id="KW-0677">Repeat</keyword>
<dbReference type="Gene3D" id="4.10.400.10">
    <property type="entry name" value="Low-density Lipoprotein Receptor"/>
    <property type="match status" value="2"/>
</dbReference>
<feature type="disulfide bond" evidence="10">
    <location>
        <begin position="30"/>
        <end position="48"/>
    </location>
</feature>
<dbReference type="EMBL" id="KI669059">
    <property type="protein sequence ID" value="ETN69725.1"/>
    <property type="molecule type" value="Genomic_DNA"/>
</dbReference>
<dbReference type="CDD" id="cd00112">
    <property type="entry name" value="LDLa"/>
    <property type="match status" value="2"/>
</dbReference>
<evidence type="ECO:0000256" key="6">
    <source>
        <dbReference type="ARBA" id="ARBA00023136"/>
    </source>
</evidence>
<evidence type="ECO:0000256" key="8">
    <source>
        <dbReference type="ARBA" id="ARBA00023170"/>
    </source>
</evidence>
<evidence type="ECO:0000256" key="10">
    <source>
        <dbReference type="PROSITE-ProRule" id="PRU00124"/>
    </source>
</evidence>
<keyword evidence="12" id="KW-1185">Reference proteome</keyword>
<sequence length="130" mass="14481">MGVDATFELRVSEDAVKPASVGCPKNERMCRSGHCLPVSQFCDRIVQCPDGDDEQNCTTIKCSSSEFRCESTNSCVPDVVRCDGWKDCHDGSDEASSFHFHAKLRVDITEEDEQEKRPSGIRAFVTINNM</sequence>
<dbReference type="InterPro" id="IPR051221">
    <property type="entry name" value="LDLR-related"/>
</dbReference>
<feature type="disulfide bond" evidence="10">
    <location>
        <begin position="23"/>
        <end position="35"/>
    </location>
</feature>
<dbReference type="PROSITE" id="PS50068">
    <property type="entry name" value="LDLRA_2"/>
    <property type="match status" value="2"/>
</dbReference>
<keyword evidence="7 10" id="KW-1015">Disulfide bond</keyword>
<keyword evidence="3" id="KW-0812">Transmembrane</keyword>
<accession>W2SJE5</accession>
<evidence type="ECO:0000313" key="11">
    <source>
        <dbReference type="EMBL" id="ETN69725.1"/>
    </source>
</evidence>
<dbReference type="KEGG" id="nai:NECAME_15147"/>
<comment type="subcellular location">
    <subcellularLocation>
        <location evidence="2">Endomembrane system</location>
    </subcellularLocation>
    <subcellularLocation>
        <location evidence="1">Membrane</location>
        <topology evidence="1">Single-pass membrane protein</topology>
    </subcellularLocation>
</comment>
<comment type="caution">
    <text evidence="10">Lacks conserved residue(s) required for the propagation of feature annotation.</text>
</comment>
<keyword evidence="11" id="KW-0449">Lipoprotein</keyword>
<organism evidence="11 12">
    <name type="scientific">Necator americanus</name>
    <name type="common">Human hookworm</name>
    <dbReference type="NCBI Taxonomy" id="51031"/>
    <lineage>
        <taxon>Eukaryota</taxon>
        <taxon>Metazoa</taxon>
        <taxon>Ecdysozoa</taxon>
        <taxon>Nematoda</taxon>
        <taxon>Chromadorea</taxon>
        <taxon>Rhabditida</taxon>
        <taxon>Rhabditina</taxon>
        <taxon>Rhabditomorpha</taxon>
        <taxon>Strongyloidea</taxon>
        <taxon>Ancylostomatidae</taxon>
        <taxon>Bunostominae</taxon>
        <taxon>Necator</taxon>
    </lineage>
</organism>
<dbReference type="SMART" id="SM00192">
    <property type="entry name" value="LDLa"/>
    <property type="match status" value="2"/>
</dbReference>
<dbReference type="STRING" id="51031.W2SJE5"/>
<keyword evidence="8 11" id="KW-0675">Receptor</keyword>
<dbReference type="PRINTS" id="PR00261">
    <property type="entry name" value="LDLRECEPTOR"/>
</dbReference>
<keyword evidence="6" id="KW-0472">Membrane</keyword>
<name>W2SJE5_NECAM</name>
<dbReference type="GO" id="GO:0043235">
    <property type="term" value="C:receptor complex"/>
    <property type="evidence" value="ECO:0007669"/>
    <property type="project" value="TreeGrafter"/>
</dbReference>
<evidence type="ECO:0000256" key="7">
    <source>
        <dbReference type="ARBA" id="ARBA00023157"/>
    </source>
</evidence>
<dbReference type="GO" id="GO:0012505">
    <property type="term" value="C:endomembrane system"/>
    <property type="evidence" value="ECO:0007669"/>
    <property type="project" value="UniProtKB-SubCell"/>
</dbReference>
<dbReference type="SUPFAM" id="SSF57424">
    <property type="entry name" value="LDL receptor-like module"/>
    <property type="match status" value="2"/>
</dbReference>
<protein>
    <submittedName>
        <fullName evidence="11">Low-density lipoprotein receptor domain class A</fullName>
    </submittedName>
</protein>
<evidence type="ECO:0000256" key="4">
    <source>
        <dbReference type="ARBA" id="ARBA00022737"/>
    </source>
</evidence>
<dbReference type="InterPro" id="IPR036055">
    <property type="entry name" value="LDL_receptor-like_sf"/>
</dbReference>
<dbReference type="AlphaFoldDB" id="W2SJE5"/>
<reference evidence="12" key="1">
    <citation type="journal article" date="2014" name="Nat. Genet.">
        <title>Genome of the human hookworm Necator americanus.</title>
        <authorList>
            <person name="Tang Y.T."/>
            <person name="Gao X."/>
            <person name="Rosa B.A."/>
            <person name="Abubucker S."/>
            <person name="Hallsworth-Pepin K."/>
            <person name="Martin J."/>
            <person name="Tyagi R."/>
            <person name="Heizer E."/>
            <person name="Zhang X."/>
            <person name="Bhonagiri-Palsikar V."/>
            <person name="Minx P."/>
            <person name="Warren W.C."/>
            <person name="Wang Q."/>
            <person name="Zhan B."/>
            <person name="Hotez P.J."/>
            <person name="Sternberg P.W."/>
            <person name="Dougall A."/>
            <person name="Gaze S.T."/>
            <person name="Mulvenna J."/>
            <person name="Sotillo J."/>
            <person name="Ranganathan S."/>
            <person name="Rabelo E.M."/>
            <person name="Wilson R.K."/>
            <person name="Felgner P.L."/>
            <person name="Bethony J."/>
            <person name="Hawdon J.M."/>
            <person name="Gasser R.B."/>
            <person name="Loukas A."/>
            <person name="Mitreva M."/>
        </authorList>
    </citation>
    <scope>NUCLEOTIDE SEQUENCE [LARGE SCALE GENOMIC DNA]</scope>
</reference>
<dbReference type="Pfam" id="PF00057">
    <property type="entry name" value="Ldl_recept_a"/>
    <property type="match status" value="2"/>
</dbReference>
<dbReference type="FunFam" id="4.10.400.10:FF:000045">
    <property type="entry name" value="Low-density lipoprotein receptor-related protein 2"/>
    <property type="match status" value="1"/>
</dbReference>
<feature type="disulfide bond" evidence="10">
    <location>
        <begin position="42"/>
        <end position="57"/>
    </location>
</feature>
<evidence type="ECO:0000256" key="3">
    <source>
        <dbReference type="ARBA" id="ARBA00022692"/>
    </source>
</evidence>
<evidence type="ECO:0000256" key="9">
    <source>
        <dbReference type="ARBA" id="ARBA00023180"/>
    </source>
</evidence>
<dbReference type="GO" id="GO:0005886">
    <property type="term" value="C:plasma membrane"/>
    <property type="evidence" value="ECO:0007669"/>
    <property type="project" value="TreeGrafter"/>
</dbReference>
<proteinExistence type="predicted"/>
<dbReference type="Proteomes" id="UP000053676">
    <property type="component" value="Unassembled WGS sequence"/>
</dbReference>
<dbReference type="InterPro" id="IPR002172">
    <property type="entry name" value="LDrepeatLR_classA_rpt"/>
</dbReference>